<proteinExistence type="predicted"/>
<name>A0AA39A5R9_VITRO</name>
<evidence type="ECO:0000256" key="1">
    <source>
        <dbReference type="SAM" id="MobiDB-lite"/>
    </source>
</evidence>
<dbReference type="AlphaFoldDB" id="A0AA39A5R9"/>
<organism evidence="2 3">
    <name type="scientific">Vitis rotundifolia</name>
    <name type="common">Muscadine grape</name>
    <dbReference type="NCBI Taxonomy" id="103349"/>
    <lineage>
        <taxon>Eukaryota</taxon>
        <taxon>Viridiplantae</taxon>
        <taxon>Streptophyta</taxon>
        <taxon>Embryophyta</taxon>
        <taxon>Tracheophyta</taxon>
        <taxon>Spermatophyta</taxon>
        <taxon>Magnoliopsida</taxon>
        <taxon>eudicotyledons</taxon>
        <taxon>Gunneridae</taxon>
        <taxon>Pentapetalae</taxon>
        <taxon>rosids</taxon>
        <taxon>Vitales</taxon>
        <taxon>Vitaceae</taxon>
        <taxon>Viteae</taxon>
        <taxon>Vitis</taxon>
    </lineage>
</organism>
<feature type="compositionally biased region" description="Acidic residues" evidence="1">
    <location>
        <begin position="114"/>
        <end position="126"/>
    </location>
</feature>
<keyword evidence="3" id="KW-1185">Reference proteome</keyword>
<protein>
    <submittedName>
        <fullName evidence="2">Uncharacterized protein</fullName>
    </submittedName>
</protein>
<dbReference type="EMBL" id="JARBHA010000005">
    <property type="protein sequence ID" value="KAJ9701496.1"/>
    <property type="molecule type" value="Genomic_DNA"/>
</dbReference>
<reference evidence="2 3" key="1">
    <citation type="journal article" date="2023" name="BMC Biotechnol.">
        <title>Vitis rotundifolia cv Carlos genome sequencing.</title>
        <authorList>
            <person name="Huff M."/>
            <person name="Hulse-Kemp A."/>
            <person name="Scheffler B."/>
            <person name="Youngblood R."/>
            <person name="Simpson S."/>
            <person name="Babiker E."/>
            <person name="Staton M."/>
        </authorList>
    </citation>
    <scope>NUCLEOTIDE SEQUENCE [LARGE SCALE GENOMIC DNA]</scope>
    <source>
        <tissue evidence="2">Leaf</tissue>
    </source>
</reference>
<feature type="region of interest" description="Disordered" evidence="1">
    <location>
        <begin position="76"/>
        <end position="126"/>
    </location>
</feature>
<gene>
    <name evidence="2" type="ORF">PVL29_006725</name>
</gene>
<dbReference type="Proteomes" id="UP001168098">
    <property type="component" value="Unassembled WGS sequence"/>
</dbReference>
<accession>A0AA39A5R9</accession>
<sequence length="222" mass="24476">MVYGFIDLFSGTGDSWHWGFEMDETQISSSSHVHASKLGYGIEDKKLDKNTKPLTMQNTNQGQLHSPTVKLDALEEEIEDDSESISSSGSSRSLREELAGNVTIEKQENKDFSPEEDTAEEDDGDIESDASESLSYVSVIQDQTSHSVEKDLLMVHLLRLACASKGALADALPEITTELYNLGVSSRISQFWKPTSDFGGQSTSLPSSRYLNDFEELQPLGN</sequence>
<comment type="caution">
    <text evidence="2">The sequence shown here is derived from an EMBL/GenBank/DDBJ whole genome shotgun (WGS) entry which is preliminary data.</text>
</comment>
<evidence type="ECO:0000313" key="2">
    <source>
        <dbReference type="EMBL" id="KAJ9701496.1"/>
    </source>
</evidence>
<evidence type="ECO:0000313" key="3">
    <source>
        <dbReference type="Proteomes" id="UP001168098"/>
    </source>
</evidence>